<evidence type="ECO:0000256" key="7">
    <source>
        <dbReference type="ARBA" id="ARBA00023157"/>
    </source>
</evidence>
<dbReference type="SMART" id="SM00457">
    <property type="entry name" value="MACPF"/>
    <property type="match status" value="1"/>
</dbReference>
<dbReference type="PANTHER" id="PTHR46096:SF1">
    <property type="entry name" value="PERFORIN 1.5"/>
    <property type="match status" value="1"/>
</dbReference>
<dbReference type="InterPro" id="IPR052784">
    <property type="entry name" value="Perforin-1_pore-forming"/>
</dbReference>
<reference evidence="11" key="2">
    <citation type="submission" date="2025-09" db="UniProtKB">
        <authorList>
            <consortium name="Ensembl"/>
        </authorList>
    </citation>
    <scope>IDENTIFICATION</scope>
</reference>
<dbReference type="GO" id="GO:0016020">
    <property type="term" value="C:membrane"/>
    <property type="evidence" value="ECO:0007669"/>
    <property type="project" value="UniProtKB-SubCell"/>
</dbReference>
<proteinExistence type="inferred from homology"/>
<feature type="domain" description="C2" evidence="9">
    <location>
        <begin position="447"/>
        <end position="561"/>
    </location>
</feature>
<dbReference type="SUPFAM" id="SSF49562">
    <property type="entry name" value="C2 domain (Calcium/lipid-binding domain, CaLB)"/>
    <property type="match status" value="1"/>
</dbReference>
<dbReference type="InterPro" id="IPR000008">
    <property type="entry name" value="C2_dom"/>
</dbReference>
<dbReference type="PANTHER" id="PTHR46096">
    <property type="entry name" value="PERFORIN-1"/>
    <property type="match status" value="1"/>
</dbReference>
<dbReference type="PROSITE" id="PS51412">
    <property type="entry name" value="MACPF_2"/>
    <property type="match status" value="1"/>
</dbReference>
<dbReference type="GO" id="GO:0051607">
    <property type="term" value="P:defense response to virus"/>
    <property type="evidence" value="ECO:0007669"/>
    <property type="project" value="TreeGrafter"/>
</dbReference>
<dbReference type="GO" id="GO:0001913">
    <property type="term" value="P:T cell mediated cytotoxicity"/>
    <property type="evidence" value="ECO:0007669"/>
    <property type="project" value="TreeGrafter"/>
</dbReference>
<dbReference type="InterPro" id="IPR020863">
    <property type="entry name" value="MACPF_CS"/>
</dbReference>
<dbReference type="InterPro" id="IPR020864">
    <property type="entry name" value="MACPF"/>
</dbReference>
<evidence type="ECO:0000256" key="8">
    <source>
        <dbReference type="SAM" id="SignalP"/>
    </source>
</evidence>
<reference evidence="11" key="1">
    <citation type="submission" date="2025-08" db="UniProtKB">
        <authorList>
            <consortium name="Ensembl"/>
        </authorList>
    </citation>
    <scope>IDENTIFICATION</scope>
</reference>
<evidence type="ECO:0000256" key="3">
    <source>
        <dbReference type="ARBA" id="ARBA00009214"/>
    </source>
</evidence>
<dbReference type="InterPro" id="IPR035892">
    <property type="entry name" value="C2_domain_sf"/>
</dbReference>
<name>A0A8C1J022_CYPCA</name>
<keyword evidence="8" id="KW-0732">Signal</keyword>
<sequence length="588" mass="66399">MESRAFCLLMLYCFINVCKLHPLIRPSNGLRLCRKNSSLPALEVLPGGGWDNLRNIDMGRVMNLSYSQCQTTEDGVYLTPDEVFVIPQKVSGGETNSEIIMSWLEQKSSTSSSINADVSFYSVLNAKFSAENQRMKTHQVKESSVTARVQNRFQRGQMQKLPSAVRDWRPFSRCSKQLSSALHHSVDSLMKSSTSLINNNWEIDLSLDDIGKAIIGGSRSDIAKFAQSQNAMDKATFALNEISCTYYSFRVTDHPELSTEFSKHLQRLPTQYDVKTKALYQRTIDTYGTHYIRQVHLGGRVRRVTAFRTCLATLKGFSETDIKNCLNIELKMTLGFLPANVSLSNKCSQILKDNMNMGFHQGFMTHKTEVLGGEKYFPDLVLNQSPAEAYSNWMMSLHDNPEVISYAILPLHHLVADPEVSGNLKTAVTEYIEENMLSVDHKESQGCSQTPNLDYNCCPMQAGRGKLVVTVERAAGLKADLFTCTDGYVKVWYNLMYEETEVIMDNNDPEWNISYDLGSIEFGHELIFEVWDSDVIYNDFVGICVVRPERGSHSHSCKLKRGILYFTYNASCDAHLTGPRCSRYSPKA</sequence>
<dbReference type="GO" id="GO:0001771">
    <property type="term" value="P:immunological synapse formation"/>
    <property type="evidence" value="ECO:0007669"/>
    <property type="project" value="TreeGrafter"/>
</dbReference>
<comment type="similarity">
    <text evidence="3">Belongs to the complement C6/C7/C8/C9 family.</text>
</comment>
<dbReference type="GO" id="GO:0005576">
    <property type="term" value="C:extracellular region"/>
    <property type="evidence" value="ECO:0007669"/>
    <property type="project" value="UniProtKB-SubCell"/>
</dbReference>
<dbReference type="SMART" id="SM00239">
    <property type="entry name" value="C2"/>
    <property type="match status" value="1"/>
</dbReference>
<evidence type="ECO:0000256" key="4">
    <source>
        <dbReference type="ARBA" id="ARBA00022525"/>
    </source>
</evidence>
<comment type="subcellular location">
    <subcellularLocation>
        <location evidence="1">Membrane</location>
    </subcellularLocation>
    <subcellularLocation>
        <location evidence="2">Secreted</location>
    </subcellularLocation>
</comment>
<evidence type="ECO:0000259" key="9">
    <source>
        <dbReference type="PROSITE" id="PS50004"/>
    </source>
</evidence>
<dbReference type="Pfam" id="PF00168">
    <property type="entry name" value="C2"/>
    <property type="match status" value="1"/>
</dbReference>
<dbReference type="Gene3D" id="2.60.40.150">
    <property type="entry name" value="C2 domain"/>
    <property type="match status" value="1"/>
</dbReference>
<evidence type="ECO:0000313" key="11">
    <source>
        <dbReference type="Ensembl" id="ENSCCRP00010024926.1"/>
    </source>
</evidence>
<keyword evidence="6" id="KW-0472">Membrane</keyword>
<dbReference type="Proteomes" id="UP000694427">
    <property type="component" value="Unplaced"/>
</dbReference>
<dbReference type="AlphaFoldDB" id="A0A8C1J022"/>
<dbReference type="Ensembl" id="ENSCCRT00010027325.1">
    <property type="protein sequence ID" value="ENSCCRP00010024926.1"/>
    <property type="gene ID" value="ENSCCRG00010010738.1"/>
</dbReference>
<dbReference type="PROSITE" id="PS00279">
    <property type="entry name" value="MACPF_1"/>
    <property type="match status" value="1"/>
</dbReference>
<dbReference type="PROSITE" id="PS50004">
    <property type="entry name" value="C2"/>
    <property type="match status" value="1"/>
</dbReference>
<gene>
    <name evidence="11" type="primary">LOC109095578</name>
</gene>
<accession>A0A8C1J022</accession>
<evidence type="ECO:0000313" key="12">
    <source>
        <dbReference type="Proteomes" id="UP000694427"/>
    </source>
</evidence>
<evidence type="ECO:0000256" key="1">
    <source>
        <dbReference type="ARBA" id="ARBA00004370"/>
    </source>
</evidence>
<keyword evidence="5" id="KW-0204">Cytolysis</keyword>
<evidence type="ECO:0000256" key="6">
    <source>
        <dbReference type="ARBA" id="ARBA00023136"/>
    </source>
</evidence>
<dbReference type="GO" id="GO:0031640">
    <property type="term" value="P:killing of cells of another organism"/>
    <property type="evidence" value="ECO:0007669"/>
    <property type="project" value="UniProtKB-KW"/>
</dbReference>
<organism evidence="11 12">
    <name type="scientific">Cyprinus carpio</name>
    <name type="common">Common carp</name>
    <dbReference type="NCBI Taxonomy" id="7962"/>
    <lineage>
        <taxon>Eukaryota</taxon>
        <taxon>Metazoa</taxon>
        <taxon>Chordata</taxon>
        <taxon>Craniata</taxon>
        <taxon>Vertebrata</taxon>
        <taxon>Euteleostomi</taxon>
        <taxon>Actinopterygii</taxon>
        <taxon>Neopterygii</taxon>
        <taxon>Teleostei</taxon>
        <taxon>Ostariophysi</taxon>
        <taxon>Cypriniformes</taxon>
        <taxon>Cyprinidae</taxon>
        <taxon>Cyprininae</taxon>
        <taxon>Cyprinus</taxon>
    </lineage>
</organism>
<dbReference type="Pfam" id="PF01823">
    <property type="entry name" value="MACPF"/>
    <property type="match status" value="1"/>
</dbReference>
<protein>
    <submittedName>
        <fullName evidence="11">Perforin-1-like</fullName>
    </submittedName>
</protein>
<evidence type="ECO:0000256" key="5">
    <source>
        <dbReference type="ARBA" id="ARBA00022852"/>
    </source>
</evidence>
<dbReference type="GO" id="GO:0022829">
    <property type="term" value="F:wide pore channel activity"/>
    <property type="evidence" value="ECO:0007669"/>
    <property type="project" value="TreeGrafter"/>
</dbReference>
<evidence type="ECO:0000256" key="2">
    <source>
        <dbReference type="ARBA" id="ARBA00004613"/>
    </source>
</evidence>
<evidence type="ECO:0000259" key="10">
    <source>
        <dbReference type="PROSITE" id="PS51412"/>
    </source>
</evidence>
<keyword evidence="4" id="KW-0964">Secreted</keyword>
<keyword evidence="7" id="KW-1015">Disulfide bond</keyword>
<feature type="domain" description="MACPF" evidence="10">
    <location>
        <begin position="100"/>
        <end position="446"/>
    </location>
</feature>
<feature type="signal peptide" evidence="8">
    <location>
        <begin position="1"/>
        <end position="20"/>
    </location>
</feature>
<feature type="chain" id="PRO_5034629207" evidence="8">
    <location>
        <begin position="21"/>
        <end position="588"/>
    </location>
</feature>
<keyword evidence="12" id="KW-1185">Reference proteome</keyword>